<dbReference type="FunFam" id="3.40.50.720:FF:000261">
    <property type="entry name" value="NADPH-dependent 1-acyldihydroxyacetone phosphate reductase"/>
    <property type="match status" value="1"/>
</dbReference>
<dbReference type="SMART" id="SM00822">
    <property type="entry name" value="PKS_KR"/>
    <property type="match status" value="1"/>
</dbReference>
<evidence type="ECO:0000313" key="5">
    <source>
        <dbReference type="EMBL" id="KAL3527807.1"/>
    </source>
</evidence>
<dbReference type="PANTHER" id="PTHR44169:SF6">
    <property type="entry name" value="NADPH-DEPENDENT 1-ACYLDIHYDROXYACETONE PHOSPHATE REDUCTASE"/>
    <property type="match status" value="1"/>
</dbReference>
<dbReference type="Gene3D" id="3.40.50.720">
    <property type="entry name" value="NAD(P)-binding Rossmann-like Domain"/>
    <property type="match status" value="1"/>
</dbReference>
<comment type="caution">
    <text evidence="5">The sequence shown here is derived from an EMBL/GenBank/DDBJ whole genome shotgun (WGS) entry which is preliminary data.</text>
</comment>
<dbReference type="Pfam" id="PF00106">
    <property type="entry name" value="adh_short"/>
    <property type="match status" value="1"/>
</dbReference>
<evidence type="ECO:0000256" key="2">
    <source>
        <dbReference type="ARBA" id="ARBA00023002"/>
    </source>
</evidence>
<keyword evidence="6" id="KW-1185">Reference proteome</keyword>
<dbReference type="CDD" id="cd05374">
    <property type="entry name" value="17beta-HSD-like_SDR_c"/>
    <property type="match status" value="1"/>
</dbReference>
<dbReference type="EMBL" id="JBJUIK010000005">
    <property type="protein sequence ID" value="KAL3527807.1"/>
    <property type="molecule type" value="Genomic_DNA"/>
</dbReference>
<proteinExistence type="inferred from homology"/>
<gene>
    <name evidence="5" type="ORF">ACH5RR_012463</name>
</gene>
<evidence type="ECO:0000259" key="4">
    <source>
        <dbReference type="SMART" id="SM00822"/>
    </source>
</evidence>
<dbReference type="Proteomes" id="UP001630127">
    <property type="component" value="Unassembled WGS sequence"/>
</dbReference>
<dbReference type="InterPro" id="IPR002347">
    <property type="entry name" value="SDR_fam"/>
</dbReference>
<feature type="domain" description="Ketoreductase" evidence="4">
    <location>
        <begin position="8"/>
        <end position="184"/>
    </location>
</feature>
<reference evidence="5 6" key="1">
    <citation type="submission" date="2024-11" db="EMBL/GenBank/DDBJ databases">
        <title>A near-complete genome assembly of Cinchona calisaya.</title>
        <authorList>
            <person name="Lian D.C."/>
            <person name="Zhao X.W."/>
            <person name="Wei L."/>
        </authorList>
    </citation>
    <scope>NUCLEOTIDE SEQUENCE [LARGE SCALE GENOMIC DNA]</scope>
    <source>
        <tissue evidence="5">Nenye</tissue>
    </source>
</reference>
<dbReference type="AlphaFoldDB" id="A0ABD3ABE7"/>
<dbReference type="SUPFAM" id="SSF51735">
    <property type="entry name" value="NAD(P)-binding Rossmann-fold domains"/>
    <property type="match status" value="1"/>
</dbReference>
<protein>
    <recommendedName>
        <fullName evidence="4">Ketoreductase domain-containing protein</fullName>
    </recommendedName>
</protein>
<dbReference type="InterPro" id="IPR036291">
    <property type="entry name" value="NAD(P)-bd_dom_sf"/>
</dbReference>
<dbReference type="InterPro" id="IPR020904">
    <property type="entry name" value="Sc_DH/Rdtase_CS"/>
</dbReference>
<dbReference type="PANTHER" id="PTHR44169">
    <property type="entry name" value="NADPH-DEPENDENT 1-ACYLDIHYDROXYACETONE PHOSPHATE REDUCTASE"/>
    <property type="match status" value="1"/>
</dbReference>
<dbReference type="PROSITE" id="PS00061">
    <property type="entry name" value="ADH_SHORT"/>
    <property type="match status" value="1"/>
</dbReference>
<evidence type="ECO:0000256" key="1">
    <source>
        <dbReference type="ARBA" id="ARBA00006484"/>
    </source>
</evidence>
<dbReference type="PRINTS" id="PR00081">
    <property type="entry name" value="GDHRDH"/>
</dbReference>
<keyword evidence="2" id="KW-0560">Oxidoreductase</keyword>
<dbReference type="GO" id="GO:0016491">
    <property type="term" value="F:oxidoreductase activity"/>
    <property type="evidence" value="ECO:0007669"/>
    <property type="project" value="UniProtKB-KW"/>
</dbReference>
<organism evidence="5 6">
    <name type="scientific">Cinchona calisaya</name>
    <dbReference type="NCBI Taxonomy" id="153742"/>
    <lineage>
        <taxon>Eukaryota</taxon>
        <taxon>Viridiplantae</taxon>
        <taxon>Streptophyta</taxon>
        <taxon>Embryophyta</taxon>
        <taxon>Tracheophyta</taxon>
        <taxon>Spermatophyta</taxon>
        <taxon>Magnoliopsida</taxon>
        <taxon>eudicotyledons</taxon>
        <taxon>Gunneridae</taxon>
        <taxon>Pentapetalae</taxon>
        <taxon>asterids</taxon>
        <taxon>lamiids</taxon>
        <taxon>Gentianales</taxon>
        <taxon>Rubiaceae</taxon>
        <taxon>Cinchonoideae</taxon>
        <taxon>Cinchoneae</taxon>
        <taxon>Cinchona</taxon>
    </lineage>
</organism>
<sequence>MVDHYDKQVVLITGCSTGGIGHALARAFAAQNCLVVATARSLASISDLENDPRFFLQELDVLSDQIVHRVVSNVLEKFGRIDVVVNNAGVQCIGPLAEVPLSSIERTFNTNVFGSLRLIQAVVPHMISRKKGKIVNVGSVTALGPGPWAGAYTSSKAALHALTDTLRLELQPFGIEVITVVPGAVKSNIGNSAIGSYSQMPEWKLYKQFEEAIRARAYFSQGQKATRAEEFAQKTVNHVLKKNPPAWFSAGQYSTIMAIMYHLPLSIKDFILRRAMKC</sequence>
<dbReference type="PRINTS" id="PR00080">
    <property type="entry name" value="SDRFAMILY"/>
</dbReference>
<accession>A0ABD3ABE7</accession>
<comment type="similarity">
    <text evidence="1 3">Belongs to the short-chain dehydrogenases/reductases (SDR) family.</text>
</comment>
<name>A0ABD3ABE7_9GENT</name>
<evidence type="ECO:0000313" key="6">
    <source>
        <dbReference type="Proteomes" id="UP001630127"/>
    </source>
</evidence>
<evidence type="ECO:0000256" key="3">
    <source>
        <dbReference type="RuleBase" id="RU000363"/>
    </source>
</evidence>
<dbReference type="InterPro" id="IPR057326">
    <property type="entry name" value="KR_dom"/>
</dbReference>